<dbReference type="AlphaFoldDB" id="A0A2W5Q4I5"/>
<dbReference type="PANTHER" id="PTHR33930:SF2">
    <property type="entry name" value="BLR3452 PROTEIN"/>
    <property type="match status" value="1"/>
</dbReference>
<dbReference type="InterPro" id="IPR003779">
    <property type="entry name" value="CMD-like"/>
</dbReference>
<proteinExistence type="predicted"/>
<dbReference type="Gene3D" id="1.20.1290.10">
    <property type="entry name" value="AhpD-like"/>
    <property type="match status" value="1"/>
</dbReference>
<evidence type="ECO:0000313" key="3">
    <source>
        <dbReference type="Proteomes" id="UP000249185"/>
    </source>
</evidence>
<accession>A0A2W5Q4I5</accession>
<dbReference type="InterPro" id="IPR029032">
    <property type="entry name" value="AhpD-like"/>
</dbReference>
<sequence length="246" mass="26118">MNPKPRDADPVGPWDAVALAILDDWDADWARACRAMSTNPWKGDVLPLAFAELVSVAVSVACTNLDRAATRRHIRAALDAGASREQILTIIQMASVMAIHSCSLGAPILLEEAAAAGAAPPPASAAPTPACDRMKAMGQWNAAWDPFFALDPVWTDQFMATAAAIYGGGVFTPKEIELLSIAFDASFTHMYAPGARRHIRNALATGASVAEVMEVLKLCVAQGIAASNLGVPILAEELMRREEIAR</sequence>
<comment type="caution">
    <text evidence="2">The sequence shown here is derived from an EMBL/GenBank/DDBJ whole genome shotgun (WGS) entry which is preliminary data.</text>
</comment>
<protein>
    <submittedName>
        <fullName evidence="2">Gamma-carboxymuconolactone decarboxylase</fullName>
    </submittedName>
</protein>
<feature type="domain" description="Carboxymuconolactone decarboxylase-like" evidence="1">
    <location>
        <begin position="28"/>
        <end position="98"/>
    </location>
</feature>
<dbReference type="EMBL" id="QFPW01000027">
    <property type="protein sequence ID" value="PZQ46290.1"/>
    <property type="molecule type" value="Genomic_DNA"/>
</dbReference>
<organism evidence="2 3">
    <name type="scientific">Rhodovulum sulfidophilum</name>
    <name type="common">Rhodobacter sulfidophilus</name>
    <dbReference type="NCBI Taxonomy" id="35806"/>
    <lineage>
        <taxon>Bacteria</taxon>
        <taxon>Pseudomonadati</taxon>
        <taxon>Pseudomonadota</taxon>
        <taxon>Alphaproteobacteria</taxon>
        <taxon>Rhodobacterales</taxon>
        <taxon>Paracoccaceae</taxon>
        <taxon>Rhodovulum</taxon>
    </lineage>
</organism>
<evidence type="ECO:0000259" key="1">
    <source>
        <dbReference type="Pfam" id="PF02627"/>
    </source>
</evidence>
<evidence type="ECO:0000313" key="2">
    <source>
        <dbReference type="EMBL" id="PZQ46290.1"/>
    </source>
</evidence>
<dbReference type="Pfam" id="PF02627">
    <property type="entry name" value="CMD"/>
    <property type="match status" value="2"/>
</dbReference>
<name>A0A2W5Q4I5_RHOSU</name>
<feature type="domain" description="Carboxymuconolactone decarboxylase-like" evidence="1">
    <location>
        <begin position="154"/>
        <end position="220"/>
    </location>
</feature>
<dbReference type="Proteomes" id="UP000249185">
    <property type="component" value="Unassembled WGS sequence"/>
</dbReference>
<dbReference type="GO" id="GO:0051920">
    <property type="term" value="F:peroxiredoxin activity"/>
    <property type="evidence" value="ECO:0007669"/>
    <property type="project" value="InterPro"/>
</dbReference>
<dbReference type="SUPFAM" id="SSF69118">
    <property type="entry name" value="AhpD-like"/>
    <property type="match status" value="1"/>
</dbReference>
<dbReference type="PANTHER" id="PTHR33930">
    <property type="entry name" value="ALKYL HYDROPEROXIDE REDUCTASE AHPD"/>
    <property type="match status" value="1"/>
</dbReference>
<reference evidence="2 3" key="1">
    <citation type="submission" date="2017-08" db="EMBL/GenBank/DDBJ databases">
        <title>Infants hospitalized years apart are colonized by the same room-sourced microbial strains.</title>
        <authorList>
            <person name="Brooks B."/>
            <person name="Olm M.R."/>
            <person name="Firek B.A."/>
            <person name="Baker R."/>
            <person name="Thomas B.C."/>
            <person name="Morowitz M.J."/>
            <person name="Banfield J.F."/>
        </authorList>
    </citation>
    <scope>NUCLEOTIDE SEQUENCE [LARGE SCALE GENOMIC DNA]</scope>
    <source>
        <strain evidence="2">S2_005_002_R2_34</strain>
    </source>
</reference>
<gene>
    <name evidence="2" type="ORF">DI556_20660</name>
</gene>